<name>A0A834INL6_RHYFE</name>
<accession>A0A834INL6</accession>
<sequence length="104" mass="11710">MNYYFIQALTGHGAFGSYLKKIGNAPSDACWSCGMTDSPPFHALFSGTEWVQIRELAERSVGQKIGEANVARLFTEEAKRERVLKMLTDIMRRKWQSEFTSGSA</sequence>
<dbReference type="AlphaFoldDB" id="A0A834INL6"/>
<proteinExistence type="predicted"/>
<dbReference type="EMBL" id="JAACXV010000259">
    <property type="protein sequence ID" value="KAF7281093.1"/>
    <property type="molecule type" value="Genomic_DNA"/>
</dbReference>
<comment type="caution">
    <text evidence="1">The sequence shown here is derived from an EMBL/GenBank/DDBJ whole genome shotgun (WGS) entry which is preliminary data.</text>
</comment>
<reference evidence="1" key="1">
    <citation type="submission" date="2020-08" db="EMBL/GenBank/DDBJ databases">
        <title>Genome sequencing and assembly of the red palm weevil Rhynchophorus ferrugineus.</title>
        <authorList>
            <person name="Dias G.B."/>
            <person name="Bergman C.M."/>
            <person name="Manee M."/>
        </authorList>
    </citation>
    <scope>NUCLEOTIDE SEQUENCE</scope>
    <source>
        <strain evidence="1">AA-2017</strain>
        <tissue evidence="1">Whole larva</tissue>
    </source>
</reference>
<evidence type="ECO:0000313" key="1">
    <source>
        <dbReference type="EMBL" id="KAF7281093.1"/>
    </source>
</evidence>
<evidence type="ECO:0000313" key="2">
    <source>
        <dbReference type="Proteomes" id="UP000625711"/>
    </source>
</evidence>
<keyword evidence="2" id="KW-1185">Reference proteome</keyword>
<gene>
    <name evidence="1" type="ORF">GWI33_005151</name>
</gene>
<organism evidence="1 2">
    <name type="scientific">Rhynchophorus ferrugineus</name>
    <name type="common">Red palm weevil</name>
    <name type="synonym">Curculio ferrugineus</name>
    <dbReference type="NCBI Taxonomy" id="354439"/>
    <lineage>
        <taxon>Eukaryota</taxon>
        <taxon>Metazoa</taxon>
        <taxon>Ecdysozoa</taxon>
        <taxon>Arthropoda</taxon>
        <taxon>Hexapoda</taxon>
        <taxon>Insecta</taxon>
        <taxon>Pterygota</taxon>
        <taxon>Neoptera</taxon>
        <taxon>Endopterygota</taxon>
        <taxon>Coleoptera</taxon>
        <taxon>Polyphaga</taxon>
        <taxon>Cucujiformia</taxon>
        <taxon>Curculionidae</taxon>
        <taxon>Dryophthorinae</taxon>
        <taxon>Rhynchophorus</taxon>
    </lineage>
</organism>
<protein>
    <submittedName>
        <fullName evidence="1">Uncharacterized protein</fullName>
    </submittedName>
</protein>
<dbReference type="OrthoDB" id="6777517at2759"/>
<dbReference type="Proteomes" id="UP000625711">
    <property type="component" value="Unassembled WGS sequence"/>
</dbReference>